<dbReference type="Pfam" id="PF03805">
    <property type="entry name" value="CLAG"/>
    <property type="match status" value="1"/>
</dbReference>
<feature type="signal peptide" evidence="3">
    <location>
        <begin position="1"/>
        <end position="19"/>
    </location>
</feature>
<feature type="compositionally biased region" description="Polar residues" evidence="1">
    <location>
        <begin position="57"/>
        <end position="67"/>
    </location>
</feature>
<keyword evidence="2" id="KW-0812">Transmembrane</keyword>
<dbReference type="EMBL" id="MF462284">
    <property type="protein sequence ID" value="AWO67479.1"/>
    <property type="molecule type" value="mRNA"/>
</dbReference>
<protein>
    <submittedName>
        <fullName evidence="4">RON2</fullName>
    </submittedName>
</protein>
<evidence type="ECO:0000256" key="1">
    <source>
        <dbReference type="SAM" id="MobiDB-lite"/>
    </source>
</evidence>
<feature type="region of interest" description="Disordered" evidence="1">
    <location>
        <begin position="396"/>
        <end position="419"/>
    </location>
</feature>
<organism evidence="4">
    <name type="scientific">Babesia orientalis</name>
    <dbReference type="NCBI Taxonomy" id="273649"/>
    <lineage>
        <taxon>Eukaryota</taxon>
        <taxon>Sar</taxon>
        <taxon>Alveolata</taxon>
        <taxon>Apicomplexa</taxon>
        <taxon>Aconoidasida</taxon>
        <taxon>Piroplasmida</taxon>
        <taxon>Babesiidae</taxon>
        <taxon>Babesia</taxon>
    </lineage>
</organism>
<evidence type="ECO:0000313" key="4">
    <source>
        <dbReference type="EMBL" id="AWO67479.1"/>
    </source>
</evidence>
<feature type="compositionally biased region" description="Basic and acidic residues" evidence="1">
    <location>
        <begin position="69"/>
        <end position="81"/>
    </location>
</feature>
<proteinExistence type="evidence at transcript level"/>
<feature type="chain" id="PRO_5016103034" evidence="3">
    <location>
        <begin position="20"/>
        <end position="1344"/>
    </location>
</feature>
<keyword evidence="2" id="KW-0472">Membrane</keyword>
<sequence length="1344" mass="151398">MFAVTLATITLVIHNSVYGHLERETSGVDGRAGEIVAPDPLAIAKLRFLDAVNTAKNTASKSTSNNDGAIEKTGNHDGDQLQHSEQLDIPADELEMPDGEPWQDLTESPLQEHAVATNTENLATLEKCVGFEGFMQPFINSLSDEFRMLLLNKKTSNLVETYMQYALKLEASERQTYRRMVKLVEEKADAIGFVDFSERQRGNLMPEVNKEAMKVAGITSLLQIGDETAVLPALRLPNVRANNQPQANQKLPGIKVVTADKPQKQSTPEPTTWKRNNTVQETLLTKVLLLLGGDAESDTYKRLVNMATALGYDTGDREYNTKSVNRKTVALNLGMELFWVCGNNPFLLGHLATNMLAYTQYNLFFAGANGRPFYSWLDLINSGNLDMLDRMCGTKRGPKYKRGSDGSVTVNKKRKRKDDPELDPDGVFLCNLLEILLISIDASIDDMGQLLSQYGVPYEHHMGPVANGRRMQTVLCSNQKDAAISVRCDFMSSTLNSPKIFEGKSKDEGSELWMRLQEAFDFFKLLSDVNLDGEQRTTWMQMISDPRKYTSVFEYTIKYDNRMFSGKRKSWMANYKSVEKKVTPGLDLINLDLHTALSMLDNKGTNKYSSKKSHPLKRALVYMSASGIKQWVVGNLENLQERFGFSPSGLLVGNLAPYFRQVAQSTSAGLCHIFLYHMLTSFNPAYEFVTDISGFRGGNLLYNIAESSNMFIPASLKRGIKWLLKGGLAKEFRREKAKHTLLQLLPVELLRKAISAITFVTHSLADIQINQNAEVFGRGLLSDKDRIKKHFISGGYVNYVDSVIKEWSDEGYTEGIAKKVKQGDDLSKDDLEKANMHKIVHTESLKWEKNLNSIILEGYNSFLELPSIKVLDGKHSLIYEIVKDSRDNLEQHLNDTIFFGRVVNPPAYNNKWKRAFQRAAKITKTIFNRSQQNVEHAVWFGVKLNYQHIVEVAEELNKISNTISPTESYNLQEAFGHIIDDAVSVVSNDEFRRPASTQENLGIPSINPLYTRMAPDERKVEFQQGMCGQHCGAIWRALLAFTMNALRSPASIKTFEKTLRQGTSLKDMDKPEFVNSLRFILHGDAMLHMYDSMLPKKMKRELRAIKYGKAFYFANVMKMASTLLGIIGFRYTSNMLRIQAPYFGNMIVRWDREREKSKSKAIFSYLSIGTMATYSIMQCADIAQHAADVGVGPAQSCFIMVKPPSLHCVLQPAEALMKSALSVGVQDTLAVTVLGLIGPYFFLPMAAYASWNILKHHFKVLHRLDIALSGTFKRMWSKISSLSVTKKLTGWFNRRREYRKEIESKGLLAMKNRQSTSDDVVQGGVAVADELLKADDNFSYTVFN</sequence>
<accession>A0A2U9A1M2</accession>
<feature type="transmembrane region" description="Helical" evidence="2">
    <location>
        <begin position="1110"/>
        <end position="1131"/>
    </location>
</feature>
<feature type="transmembrane region" description="Helical" evidence="2">
    <location>
        <begin position="1229"/>
        <end position="1254"/>
    </location>
</feature>
<reference evidence="4" key="1">
    <citation type="journal article" date="2017" name="J Parasitol Res">
        <title>Molecular Cloning and Characterization of Babesia orientalis Rhoptry Neck 2 BoRON2 Protein.</title>
        <authorList>
            <person name="Malobi N."/>
            <person name="He L."/>
            <person name="Yu L."/>
            <person name="He P."/>
            <person name="He J."/>
            <person name="Sun Y."/>
            <person name="Huang Y."/>
            <person name="Zhao J."/>
        </authorList>
    </citation>
    <scope>NUCLEOTIDE SEQUENCE</scope>
    <source>
        <strain evidence="4">Wuhan</strain>
    </source>
</reference>
<dbReference type="InterPro" id="IPR005553">
    <property type="entry name" value="CLAG"/>
</dbReference>
<keyword evidence="2" id="KW-1133">Transmembrane helix</keyword>
<feature type="region of interest" description="Disordered" evidence="1">
    <location>
        <begin position="57"/>
        <end position="81"/>
    </location>
</feature>
<dbReference type="GO" id="GO:0020035">
    <property type="term" value="P:adhesion of symbiont to microvasculature"/>
    <property type="evidence" value="ECO:0007669"/>
    <property type="project" value="InterPro"/>
</dbReference>
<name>A0A2U9A1M2_9APIC</name>
<keyword evidence="3" id="KW-0732">Signal</keyword>
<evidence type="ECO:0000256" key="3">
    <source>
        <dbReference type="SAM" id="SignalP"/>
    </source>
</evidence>
<evidence type="ECO:0000256" key="2">
    <source>
        <dbReference type="SAM" id="Phobius"/>
    </source>
</evidence>